<gene>
    <name evidence="1" type="ORF">RHMOL_Rhmol01G0358000</name>
</gene>
<evidence type="ECO:0000313" key="1">
    <source>
        <dbReference type="EMBL" id="KAI8574487.1"/>
    </source>
</evidence>
<proteinExistence type="predicted"/>
<accession>A0ACC0QB81</accession>
<dbReference type="EMBL" id="CM046388">
    <property type="protein sequence ID" value="KAI8574487.1"/>
    <property type="molecule type" value="Genomic_DNA"/>
</dbReference>
<protein>
    <submittedName>
        <fullName evidence="1">Uncharacterized protein</fullName>
    </submittedName>
</protein>
<comment type="caution">
    <text evidence="1">The sequence shown here is derived from an EMBL/GenBank/DDBJ whole genome shotgun (WGS) entry which is preliminary data.</text>
</comment>
<sequence>MFNLLCFMDLTLIAPFLFCSTLIMISLFILIKSPSPKKIYMLDFACYKPPMAQTMTKEGTVARARSTDWYKEETLEFMQRTLERSGLGDSTFFPEAFFKDPPDLSHLTLEDARREMEMSIFGAVDELLAKTRVESREIGIVVVNCCIFCAVPSLSSMIVNRYRMREGVISYNLSGMGCTAGLTAINLAKQLLQVHRGCYALVVSTESITQNCYAGNDRSKFLINCLFRLGGAAILLSNRPSDQYPAKYQLVHTVHTHTAEFDKSYDCISSGEDKEGHLGVTVTKDLLVAAIAAIQSNMTALAPLVLPVSEQLRCVACYVMRRLHVANVGPYVPDFKKSFRHFLPHVGGKPVLDELQRSLRLTESDMEASRMTLYRFGNTSSSSVWYELAYAEAKGRVKRGDRVWQMAFGSGFKCCSVVWRAIRTVDRDQVMNVWSDEIDGFPVDLNNNSPFPYFFESSERTKSSYMIDRTTDQSDGLGNGICICICCCQLHFFFSLCFYDGLNNGAKYYLFAIIVPPNFYLFVLI</sequence>
<reference evidence="1" key="1">
    <citation type="submission" date="2022-02" db="EMBL/GenBank/DDBJ databases">
        <title>Plant Genome Project.</title>
        <authorList>
            <person name="Zhang R.-G."/>
        </authorList>
    </citation>
    <scope>NUCLEOTIDE SEQUENCE</scope>
    <source>
        <strain evidence="1">AT1</strain>
    </source>
</reference>
<keyword evidence="2" id="KW-1185">Reference proteome</keyword>
<evidence type="ECO:0000313" key="2">
    <source>
        <dbReference type="Proteomes" id="UP001062846"/>
    </source>
</evidence>
<organism evidence="1 2">
    <name type="scientific">Rhododendron molle</name>
    <name type="common">Chinese azalea</name>
    <name type="synonym">Azalea mollis</name>
    <dbReference type="NCBI Taxonomy" id="49168"/>
    <lineage>
        <taxon>Eukaryota</taxon>
        <taxon>Viridiplantae</taxon>
        <taxon>Streptophyta</taxon>
        <taxon>Embryophyta</taxon>
        <taxon>Tracheophyta</taxon>
        <taxon>Spermatophyta</taxon>
        <taxon>Magnoliopsida</taxon>
        <taxon>eudicotyledons</taxon>
        <taxon>Gunneridae</taxon>
        <taxon>Pentapetalae</taxon>
        <taxon>asterids</taxon>
        <taxon>Ericales</taxon>
        <taxon>Ericaceae</taxon>
        <taxon>Ericoideae</taxon>
        <taxon>Rhodoreae</taxon>
        <taxon>Rhododendron</taxon>
    </lineage>
</organism>
<dbReference type="Proteomes" id="UP001062846">
    <property type="component" value="Chromosome 1"/>
</dbReference>
<name>A0ACC0QB81_RHOML</name>